<organism evidence="1">
    <name type="scientific">Glycine max</name>
    <name type="common">Soybean</name>
    <name type="synonym">Glycine hispida</name>
    <dbReference type="NCBI Taxonomy" id="3847"/>
    <lineage>
        <taxon>Eukaryota</taxon>
        <taxon>Viridiplantae</taxon>
        <taxon>Streptophyta</taxon>
        <taxon>Embryophyta</taxon>
        <taxon>Tracheophyta</taxon>
        <taxon>Spermatophyta</taxon>
        <taxon>Magnoliopsida</taxon>
        <taxon>eudicotyledons</taxon>
        <taxon>Gunneridae</taxon>
        <taxon>Pentapetalae</taxon>
        <taxon>rosids</taxon>
        <taxon>fabids</taxon>
        <taxon>Fabales</taxon>
        <taxon>Fabaceae</taxon>
        <taxon>Papilionoideae</taxon>
        <taxon>50 kb inversion clade</taxon>
        <taxon>NPAAA clade</taxon>
        <taxon>indigoferoid/millettioid clade</taxon>
        <taxon>Phaseoleae</taxon>
        <taxon>Glycine</taxon>
        <taxon>Glycine subgen. Soja</taxon>
    </lineage>
</organism>
<gene>
    <name evidence="1" type="ORF">GLYMA_06G120900</name>
</gene>
<dbReference type="eggNOG" id="KOG2198">
    <property type="taxonomic scope" value="Eukaryota"/>
</dbReference>
<dbReference type="EMBL" id="CM000839">
    <property type="protein sequence ID" value="KRH53359.1"/>
    <property type="molecule type" value="Genomic_DNA"/>
</dbReference>
<evidence type="ECO:0000313" key="3">
    <source>
        <dbReference type="Proteomes" id="UP000008827"/>
    </source>
</evidence>
<keyword evidence="3" id="KW-1185">Reference proteome</keyword>
<dbReference type="PaxDb" id="3847-GLYMA06G12663.1"/>
<reference evidence="2" key="2">
    <citation type="submission" date="2018-02" db="UniProtKB">
        <authorList>
            <consortium name="EnsemblPlants"/>
        </authorList>
    </citation>
    <scope>IDENTIFICATION</scope>
    <source>
        <strain evidence="2">Williams 82</strain>
    </source>
</reference>
<dbReference type="InParanoid" id="K7KUM5"/>
<evidence type="ECO:0000313" key="2">
    <source>
        <dbReference type="EnsemblPlants" id="KRH53359"/>
    </source>
</evidence>
<dbReference type="EnsemblPlants" id="KRH53359">
    <property type="protein sequence ID" value="KRH53359"/>
    <property type="gene ID" value="GLYMA_06G120900"/>
</dbReference>
<evidence type="ECO:0000313" key="1">
    <source>
        <dbReference type="EMBL" id="KRH53359.1"/>
    </source>
</evidence>
<dbReference type="AlphaFoldDB" id="K7KUM5"/>
<sequence>MEEEHATKAPLPDAFLQFLETNGLDPSIYTAIDSTPRYIRLKPEVKCKLEKLEWLLGFYFLPPHVQIAGSRAYREGKIYGIDAAFGAVVMALNTWGSSFSVIPSGFCSDYKSCESGLEGRVDVFKEWTSRRPWKERKKANKSGTA</sequence>
<protein>
    <submittedName>
        <fullName evidence="1 2">Uncharacterized protein</fullName>
    </submittedName>
</protein>
<accession>K7KUM5</accession>
<dbReference type="Proteomes" id="UP000008827">
    <property type="component" value="Chromosome 6"/>
</dbReference>
<name>K7KUM5_SOYBN</name>
<dbReference type="HOGENOM" id="CLU_1790374_0_0_1"/>
<proteinExistence type="predicted"/>
<reference evidence="1 2" key="1">
    <citation type="journal article" date="2010" name="Nature">
        <title>Genome sequence of the palaeopolyploid soybean.</title>
        <authorList>
            <person name="Schmutz J."/>
            <person name="Cannon S.B."/>
            <person name="Schlueter J."/>
            <person name="Ma J."/>
            <person name="Mitros T."/>
            <person name="Nelson W."/>
            <person name="Hyten D.L."/>
            <person name="Song Q."/>
            <person name="Thelen J.J."/>
            <person name="Cheng J."/>
            <person name="Xu D."/>
            <person name="Hellsten U."/>
            <person name="May G.D."/>
            <person name="Yu Y."/>
            <person name="Sakurai T."/>
            <person name="Umezawa T."/>
            <person name="Bhattacharyya M.K."/>
            <person name="Sandhu D."/>
            <person name="Valliyodan B."/>
            <person name="Lindquist E."/>
            <person name="Peto M."/>
            <person name="Grant D."/>
            <person name="Shu S."/>
            <person name="Goodstein D."/>
            <person name="Barry K."/>
            <person name="Futrell-Griggs M."/>
            <person name="Abernathy B."/>
            <person name="Du J."/>
            <person name="Tian Z."/>
            <person name="Zhu L."/>
            <person name="Gill N."/>
            <person name="Joshi T."/>
            <person name="Libault M."/>
            <person name="Sethuraman A."/>
            <person name="Zhang X.-C."/>
            <person name="Shinozaki K."/>
            <person name="Nguyen H.T."/>
            <person name="Wing R.A."/>
            <person name="Cregan P."/>
            <person name="Specht J."/>
            <person name="Grimwood J."/>
            <person name="Rokhsar D."/>
            <person name="Stacey G."/>
            <person name="Shoemaker R.C."/>
            <person name="Jackson S.A."/>
        </authorList>
    </citation>
    <scope>NUCLEOTIDE SEQUENCE</scope>
    <source>
        <strain evidence="2">cv. Williams 82</strain>
        <tissue evidence="1">Callus</tissue>
    </source>
</reference>
<reference evidence="1" key="3">
    <citation type="submission" date="2018-07" db="EMBL/GenBank/DDBJ databases">
        <title>WGS assembly of Glycine max.</title>
        <authorList>
            <person name="Schmutz J."/>
            <person name="Cannon S."/>
            <person name="Schlueter J."/>
            <person name="Ma J."/>
            <person name="Mitros T."/>
            <person name="Nelson W."/>
            <person name="Hyten D."/>
            <person name="Song Q."/>
            <person name="Thelen J."/>
            <person name="Cheng J."/>
            <person name="Xu D."/>
            <person name="Hellsten U."/>
            <person name="May G."/>
            <person name="Yu Y."/>
            <person name="Sakurai T."/>
            <person name="Umezawa T."/>
            <person name="Bhattacharyya M."/>
            <person name="Sandhu D."/>
            <person name="Valliyodan B."/>
            <person name="Lindquist E."/>
            <person name="Peto M."/>
            <person name="Grant D."/>
            <person name="Shu S."/>
            <person name="Goodstein D."/>
            <person name="Barry K."/>
            <person name="Futrell-Griggs M."/>
            <person name="Abernathy B."/>
            <person name="Du J."/>
            <person name="Tian Z."/>
            <person name="Zhu L."/>
            <person name="Gill N."/>
            <person name="Joshi T."/>
            <person name="Libault M."/>
            <person name="Sethuraman A."/>
            <person name="Zhang X."/>
            <person name="Shinozaki K."/>
            <person name="Nguyen H."/>
            <person name="Wing R."/>
            <person name="Cregan P."/>
            <person name="Specht J."/>
            <person name="Grimwood J."/>
            <person name="Rokhsar D."/>
            <person name="Stacey G."/>
            <person name="Shoemaker R."/>
            <person name="Jackson S."/>
        </authorList>
    </citation>
    <scope>NUCLEOTIDE SEQUENCE</scope>
    <source>
        <tissue evidence="1">Callus</tissue>
    </source>
</reference>
<dbReference type="Gramene" id="KRH53359">
    <property type="protein sequence ID" value="KRH53359"/>
    <property type="gene ID" value="GLYMA_06G120900"/>
</dbReference>